<feature type="region of interest" description="Disordered" evidence="2">
    <location>
        <begin position="161"/>
        <end position="181"/>
    </location>
</feature>
<keyword evidence="1" id="KW-0175">Coiled coil</keyword>
<name>A0ABQ4WUJ1_9ASTR</name>
<dbReference type="EMBL" id="BQNB010008946">
    <property type="protein sequence ID" value="GJS56579.1"/>
    <property type="molecule type" value="Genomic_DNA"/>
</dbReference>
<gene>
    <name evidence="3" type="ORF">Tco_0629941</name>
</gene>
<evidence type="ECO:0000256" key="1">
    <source>
        <dbReference type="SAM" id="Coils"/>
    </source>
</evidence>
<feature type="compositionally biased region" description="Polar residues" evidence="2">
    <location>
        <begin position="169"/>
        <end position="181"/>
    </location>
</feature>
<sequence>MACSLPHTFDEIQALVTKLIDEDIIRQKSLMELAVQFENASAAKSDFRKAYEKCYDITHESRALIDTFLKQESNKDYEMNLALYRKAAKIEKQIESKYVWLSQNSNSFLFPPINTNSFHHFFSHIQTQFQNLTMYDKKITQPLAPEKPTEAIPQPKQFLHSETHRGGSLSEQHTHQPTSPITQGFLTEKEYQQLLQDEEVLRQTLKEETRAEKEWEEKMKKEQTEYELSRLKFGVQSDSKYEID</sequence>
<evidence type="ECO:0000313" key="3">
    <source>
        <dbReference type="EMBL" id="GJS56579.1"/>
    </source>
</evidence>
<accession>A0ABQ4WUJ1</accession>
<reference evidence="3" key="2">
    <citation type="submission" date="2022-01" db="EMBL/GenBank/DDBJ databases">
        <authorList>
            <person name="Yamashiro T."/>
            <person name="Shiraishi A."/>
            <person name="Satake H."/>
            <person name="Nakayama K."/>
        </authorList>
    </citation>
    <scope>NUCLEOTIDE SEQUENCE</scope>
</reference>
<feature type="coiled-coil region" evidence="1">
    <location>
        <begin position="188"/>
        <end position="225"/>
    </location>
</feature>
<dbReference type="Proteomes" id="UP001151760">
    <property type="component" value="Unassembled WGS sequence"/>
</dbReference>
<organism evidence="3 4">
    <name type="scientific">Tanacetum coccineum</name>
    <dbReference type="NCBI Taxonomy" id="301880"/>
    <lineage>
        <taxon>Eukaryota</taxon>
        <taxon>Viridiplantae</taxon>
        <taxon>Streptophyta</taxon>
        <taxon>Embryophyta</taxon>
        <taxon>Tracheophyta</taxon>
        <taxon>Spermatophyta</taxon>
        <taxon>Magnoliopsida</taxon>
        <taxon>eudicotyledons</taxon>
        <taxon>Gunneridae</taxon>
        <taxon>Pentapetalae</taxon>
        <taxon>asterids</taxon>
        <taxon>campanulids</taxon>
        <taxon>Asterales</taxon>
        <taxon>Asteraceae</taxon>
        <taxon>Asteroideae</taxon>
        <taxon>Anthemideae</taxon>
        <taxon>Anthemidinae</taxon>
        <taxon>Tanacetum</taxon>
    </lineage>
</organism>
<proteinExistence type="predicted"/>
<reference evidence="3" key="1">
    <citation type="journal article" date="2022" name="Int. J. Mol. Sci.">
        <title>Draft Genome of Tanacetum Coccineum: Genomic Comparison of Closely Related Tanacetum-Family Plants.</title>
        <authorList>
            <person name="Yamashiro T."/>
            <person name="Shiraishi A."/>
            <person name="Nakayama K."/>
            <person name="Satake H."/>
        </authorList>
    </citation>
    <scope>NUCLEOTIDE SEQUENCE</scope>
</reference>
<keyword evidence="4" id="KW-1185">Reference proteome</keyword>
<protein>
    <submittedName>
        <fullName evidence="3">Uncharacterized protein</fullName>
    </submittedName>
</protein>
<evidence type="ECO:0000313" key="4">
    <source>
        <dbReference type="Proteomes" id="UP001151760"/>
    </source>
</evidence>
<evidence type="ECO:0000256" key="2">
    <source>
        <dbReference type="SAM" id="MobiDB-lite"/>
    </source>
</evidence>
<comment type="caution">
    <text evidence="3">The sequence shown here is derived from an EMBL/GenBank/DDBJ whole genome shotgun (WGS) entry which is preliminary data.</text>
</comment>